<organism evidence="2 3">
    <name type="scientific">Candidatus Collierbacteria bacterium GW2011_GWC2_44_18</name>
    <dbReference type="NCBI Taxonomy" id="1618392"/>
    <lineage>
        <taxon>Bacteria</taxon>
        <taxon>Candidatus Collieribacteriota</taxon>
    </lineage>
</organism>
<name>A0A0G1HRG3_9BACT</name>
<keyword evidence="1" id="KW-0472">Membrane</keyword>
<keyword evidence="1" id="KW-1133">Transmembrane helix</keyword>
<feature type="transmembrane region" description="Helical" evidence="1">
    <location>
        <begin position="5"/>
        <end position="21"/>
    </location>
</feature>
<evidence type="ECO:0000313" key="2">
    <source>
        <dbReference type="EMBL" id="KKT49273.1"/>
    </source>
</evidence>
<protein>
    <recommendedName>
        <fullName evidence="4">Lmo0937 family membrane protein</fullName>
    </recommendedName>
</protein>
<gene>
    <name evidence="2" type="ORF">UW41_C0009G0040</name>
</gene>
<dbReference type="Pfam" id="PF18919">
    <property type="entry name" value="DUF5670"/>
    <property type="match status" value="1"/>
</dbReference>
<dbReference type="NCBIfam" id="NF033488">
    <property type="entry name" value="lmo0937_fam_TM"/>
    <property type="match status" value="1"/>
</dbReference>
<evidence type="ECO:0008006" key="4">
    <source>
        <dbReference type="Google" id="ProtNLM"/>
    </source>
</evidence>
<reference evidence="2 3" key="1">
    <citation type="journal article" date="2015" name="Nature">
        <title>rRNA introns, odd ribosomes, and small enigmatic genomes across a large radiation of phyla.</title>
        <authorList>
            <person name="Brown C.T."/>
            <person name="Hug L.A."/>
            <person name="Thomas B.C."/>
            <person name="Sharon I."/>
            <person name="Castelle C.J."/>
            <person name="Singh A."/>
            <person name="Wilkins M.J."/>
            <person name="Williams K.H."/>
            <person name="Banfield J.F."/>
        </authorList>
    </citation>
    <scope>NUCLEOTIDE SEQUENCE [LARGE SCALE GENOMIC DNA]</scope>
</reference>
<dbReference type="AlphaFoldDB" id="A0A0G1HRG3"/>
<sequence>MSILDIIILILIISWLGGFSLRVGGGLIHLLLVVAVIVFVVRLLN</sequence>
<evidence type="ECO:0000313" key="3">
    <source>
        <dbReference type="Proteomes" id="UP000034172"/>
    </source>
</evidence>
<accession>A0A0G1HRG3</accession>
<feature type="transmembrane region" description="Helical" evidence="1">
    <location>
        <begin position="27"/>
        <end position="44"/>
    </location>
</feature>
<comment type="caution">
    <text evidence="2">The sequence shown here is derived from an EMBL/GenBank/DDBJ whole genome shotgun (WGS) entry which is preliminary data.</text>
</comment>
<dbReference type="EMBL" id="LCIE01000009">
    <property type="protein sequence ID" value="KKT49273.1"/>
    <property type="molecule type" value="Genomic_DNA"/>
</dbReference>
<dbReference type="InterPro" id="IPR043727">
    <property type="entry name" value="Lmo0937-like"/>
</dbReference>
<dbReference type="Proteomes" id="UP000034172">
    <property type="component" value="Unassembled WGS sequence"/>
</dbReference>
<proteinExistence type="predicted"/>
<keyword evidence="1" id="KW-0812">Transmembrane</keyword>
<evidence type="ECO:0000256" key="1">
    <source>
        <dbReference type="SAM" id="Phobius"/>
    </source>
</evidence>